<evidence type="ECO:0000313" key="2">
    <source>
        <dbReference type="EMBL" id="CAI5767336.1"/>
    </source>
</evidence>
<feature type="region of interest" description="Disordered" evidence="1">
    <location>
        <begin position="31"/>
        <end position="59"/>
    </location>
</feature>
<dbReference type="AlphaFoldDB" id="A0AA35NWZ0"/>
<proteinExistence type="predicted"/>
<accession>A0AA35NWZ0</accession>
<organism evidence="2 3">
    <name type="scientific">Podarcis lilfordi</name>
    <name type="common">Lilford's wall lizard</name>
    <dbReference type="NCBI Taxonomy" id="74358"/>
    <lineage>
        <taxon>Eukaryota</taxon>
        <taxon>Metazoa</taxon>
        <taxon>Chordata</taxon>
        <taxon>Craniata</taxon>
        <taxon>Vertebrata</taxon>
        <taxon>Euteleostomi</taxon>
        <taxon>Lepidosauria</taxon>
        <taxon>Squamata</taxon>
        <taxon>Bifurcata</taxon>
        <taxon>Unidentata</taxon>
        <taxon>Episquamata</taxon>
        <taxon>Laterata</taxon>
        <taxon>Lacertibaenia</taxon>
        <taxon>Lacertidae</taxon>
        <taxon>Podarcis</taxon>
    </lineage>
</organism>
<reference evidence="2" key="1">
    <citation type="submission" date="2022-12" db="EMBL/GenBank/DDBJ databases">
        <authorList>
            <person name="Alioto T."/>
            <person name="Alioto T."/>
            <person name="Gomez Garrido J."/>
        </authorList>
    </citation>
    <scope>NUCLEOTIDE SEQUENCE</scope>
</reference>
<protein>
    <submittedName>
        <fullName evidence="2">Uncharacterized protein</fullName>
    </submittedName>
</protein>
<evidence type="ECO:0000313" key="3">
    <source>
        <dbReference type="Proteomes" id="UP001178461"/>
    </source>
</evidence>
<sequence length="106" mass="11523">MPRVGDLDMMLLPSSESSECGSVWHNRNTCAPSTQRANGDARGGAYPLPAGEGPPRSAPPFWPLRNKRVEAAADGELFGRLSSGNKHILEKRSLCELPSQLPHWCV</sequence>
<dbReference type="EMBL" id="OX395127">
    <property type="protein sequence ID" value="CAI5767336.1"/>
    <property type="molecule type" value="Genomic_DNA"/>
</dbReference>
<gene>
    <name evidence="2" type="ORF">PODLI_1B014665</name>
</gene>
<name>A0AA35NWZ0_9SAUR</name>
<dbReference type="Proteomes" id="UP001178461">
    <property type="component" value="Chromosome 2"/>
</dbReference>
<keyword evidence="3" id="KW-1185">Reference proteome</keyword>
<evidence type="ECO:0000256" key="1">
    <source>
        <dbReference type="SAM" id="MobiDB-lite"/>
    </source>
</evidence>